<comment type="caution">
    <text evidence="6">The sequence shown here is derived from an EMBL/GenBank/DDBJ whole genome shotgun (WGS) entry which is preliminary data.</text>
</comment>
<dbReference type="AlphaFoldDB" id="A0A2P7V0E9"/>
<evidence type="ECO:0000256" key="3">
    <source>
        <dbReference type="ARBA" id="ARBA00022801"/>
    </source>
</evidence>
<dbReference type="GO" id="GO:0008270">
    <property type="term" value="F:zinc ion binding"/>
    <property type="evidence" value="ECO:0007669"/>
    <property type="project" value="InterPro"/>
</dbReference>
<dbReference type="Gene3D" id="3.40.390.10">
    <property type="entry name" value="Collagenase (Catalytic Domain)"/>
    <property type="match status" value="1"/>
</dbReference>
<keyword evidence="1" id="KW-0645">Protease</keyword>
<reference evidence="6 7" key="1">
    <citation type="submission" date="2018-03" db="EMBL/GenBank/DDBJ databases">
        <title>Brevisbacillus phylogenomics.</title>
        <authorList>
            <person name="Dunlap C."/>
        </authorList>
    </citation>
    <scope>NUCLEOTIDE SEQUENCE [LARGE SCALE GENOMIC DNA]</scope>
    <source>
        <strain evidence="6 7">NRRL NRS-1210</strain>
    </source>
</reference>
<dbReference type="GO" id="GO:0031012">
    <property type="term" value="C:extracellular matrix"/>
    <property type="evidence" value="ECO:0007669"/>
    <property type="project" value="InterPro"/>
</dbReference>
<evidence type="ECO:0000256" key="2">
    <source>
        <dbReference type="ARBA" id="ARBA00022723"/>
    </source>
</evidence>
<protein>
    <submittedName>
        <fullName evidence="6">Matrixin</fullName>
    </submittedName>
</protein>
<dbReference type="SUPFAM" id="SSF55486">
    <property type="entry name" value="Metalloproteases ('zincins'), catalytic domain"/>
    <property type="match status" value="1"/>
</dbReference>
<feature type="domain" description="Peptidase M10 metallopeptidase" evidence="5">
    <location>
        <begin position="195"/>
        <end position="253"/>
    </location>
</feature>
<keyword evidence="3" id="KW-0378">Hydrolase</keyword>
<keyword evidence="7" id="KW-1185">Reference proteome</keyword>
<dbReference type="InterPro" id="IPR001818">
    <property type="entry name" value="Pept_M10_metallopeptidase"/>
</dbReference>
<dbReference type="GO" id="GO:0004222">
    <property type="term" value="F:metalloendopeptidase activity"/>
    <property type="evidence" value="ECO:0007669"/>
    <property type="project" value="InterPro"/>
</dbReference>
<dbReference type="EMBL" id="PXZM01000032">
    <property type="protein sequence ID" value="PSJ92696.1"/>
    <property type="molecule type" value="Genomic_DNA"/>
</dbReference>
<dbReference type="Pfam" id="PF00413">
    <property type="entry name" value="Peptidase_M10"/>
    <property type="match status" value="1"/>
</dbReference>
<dbReference type="Proteomes" id="UP000240419">
    <property type="component" value="Unassembled WGS sequence"/>
</dbReference>
<evidence type="ECO:0000256" key="1">
    <source>
        <dbReference type="ARBA" id="ARBA00022670"/>
    </source>
</evidence>
<evidence type="ECO:0000313" key="6">
    <source>
        <dbReference type="EMBL" id="PSJ92696.1"/>
    </source>
</evidence>
<dbReference type="OrthoDB" id="123420at2"/>
<name>A0A2P7V0E9_9BACL</name>
<keyword evidence="2" id="KW-0479">Metal-binding</keyword>
<dbReference type="GO" id="GO:0006508">
    <property type="term" value="P:proteolysis"/>
    <property type="evidence" value="ECO:0007669"/>
    <property type="project" value="UniProtKB-KW"/>
</dbReference>
<dbReference type="RefSeq" id="WP_106840391.1">
    <property type="nucleotide sequence ID" value="NZ_JBCNIW010000046.1"/>
</dbReference>
<dbReference type="InterPro" id="IPR024079">
    <property type="entry name" value="MetalloPept_cat_dom_sf"/>
</dbReference>
<gene>
    <name evidence="6" type="ORF">C7R93_19600</name>
</gene>
<organism evidence="6 7">
    <name type="scientific">Brevibacillus fortis</name>
    <dbReference type="NCBI Taxonomy" id="2126352"/>
    <lineage>
        <taxon>Bacteria</taxon>
        <taxon>Bacillati</taxon>
        <taxon>Bacillota</taxon>
        <taxon>Bacilli</taxon>
        <taxon>Bacillales</taxon>
        <taxon>Paenibacillaceae</taxon>
        <taxon>Brevibacillus</taxon>
    </lineage>
</organism>
<proteinExistence type="predicted"/>
<accession>A0A2P7V0E9</accession>
<evidence type="ECO:0000313" key="7">
    <source>
        <dbReference type="Proteomes" id="UP000240419"/>
    </source>
</evidence>
<evidence type="ECO:0000256" key="4">
    <source>
        <dbReference type="ARBA" id="ARBA00022833"/>
    </source>
</evidence>
<dbReference type="Gene3D" id="2.30.30.40">
    <property type="entry name" value="SH3 Domains"/>
    <property type="match status" value="1"/>
</dbReference>
<sequence>MLERILRTLLLFTLTLVTLVNGYFVTPTSAQDQSEYKVDFSGVSAPIPVNIRTGPSTSAAIIDRLSPNTRVQFSGWTRGTSLTDYWTSASDNRWFFYEKNGVKYYVASAFINGNPPEIDQNNPFVSYQVTITTNIPALRQAYEKAIRNWNNTGIVLLTPSQNAPITLGEGYARGYDGFGWWQSNGSRVTGGTVIQWNRVSNRNAAYLEALATHEIGHVIRLNHRSDYSIMNNSWLTRITGPTQNDINELRNIYSR</sequence>
<keyword evidence="4" id="KW-0862">Zinc</keyword>
<evidence type="ECO:0000259" key="5">
    <source>
        <dbReference type="Pfam" id="PF00413"/>
    </source>
</evidence>